<dbReference type="EMBL" id="CM000651">
    <property type="protein sequence ID" value="EED88304.1"/>
    <property type="molecule type" value="Genomic_DNA"/>
</dbReference>
<dbReference type="InParanoid" id="B8CE18"/>
<protein>
    <recommendedName>
        <fullName evidence="3">Sulfotransferase domain-containing protein</fullName>
    </recommendedName>
</protein>
<sequence>MYRSFAASTAILALLLWSFNIHLLSRYNRDKSSFFLQHPDDTVESRSLSLGRACLKARNESVPRSLYRNLPKPFINLSFPKMGTYALHEYFKCGGLHSTHQICGGKQLKCATCIQRSVKAGLHPLKQCDDADVYAQIDNGFYFPQIELLELLMESYPSGATFFLTFRSMDRWYSSICNWPPNKKLQRMNDRLMHLNITGFPAGRGRDMYEFNDWYCKHVMRVREMVAKYPLHALVEVDIEDPEMGRKLKDMFGIDKGCFGQANVNAHIHPELKHGVGLSSYFKQRQQNETLIQDIPPASPITFQAEGAKNDQSPIVMLAEAIQSDAEQFSLRPISVPVNAGRKVKLRGLDDELVRDVFLGERLFFFGDSTLRNLHMWLHYLLRMNMKDETPFSTMNLTQANRVFLDRINNDGESCQFRTELGTSNGELACKGVPGKHNTMTTILDDGATESAFLGGWGNKCTDFKDEYDAIKNFRPTILVANVGLWWFHFQKRGRERSVCIVDKWLKYEEWLDGILNLAEEAGVEVLLFKTTNLICDEKYQGEMATANDLYSSRDEQTVQKCFRSFRPKTMSATTDADILNYCINGTMNTIGSDHHNQRLLQFVKDRKDATTLKLAVLPDRNIQSCQFTGMLDGRHYHQMNLARIRLLGNVVMSLKVKE</sequence>
<dbReference type="RefSeq" id="XP_002294470.1">
    <property type="nucleotide sequence ID" value="XM_002294434.1"/>
</dbReference>
<reference evidence="1 2" key="1">
    <citation type="journal article" date="2004" name="Science">
        <title>The genome of the diatom Thalassiosira pseudonana: ecology, evolution, and metabolism.</title>
        <authorList>
            <person name="Armbrust E.V."/>
            <person name="Berges J.A."/>
            <person name="Bowler C."/>
            <person name="Green B.R."/>
            <person name="Martinez D."/>
            <person name="Putnam N.H."/>
            <person name="Zhou S."/>
            <person name="Allen A.E."/>
            <person name="Apt K.E."/>
            <person name="Bechner M."/>
            <person name="Brzezinski M.A."/>
            <person name="Chaal B.K."/>
            <person name="Chiovitti A."/>
            <person name="Davis A.K."/>
            <person name="Demarest M.S."/>
            <person name="Detter J.C."/>
            <person name="Glavina T."/>
            <person name="Goodstein D."/>
            <person name="Hadi M.Z."/>
            <person name="Hellsten U."/>
            <person name="Hildebrand M."/>
            <person name="Jenkins B.D."/>
            <person name="Jurka J."/>
            <person name="Kapitonov V.V."/>
            <person name="Kroger N."/>
            <person name="Lau W.W."/>
            <person name="Lane T.W."/>
            <person name="Larimer F.W."/>
            <person name="Lippmeier J.C."/>
            <person name="Lucas S."/>
            <person name="Medina M."/>
            <person name="Montsant A."/>
            <person name="Obornik M."/>
            <person name="Parker M.S."/>
            <person name="Palenik B."/>
            <person name="Pazour G.J."/>
            <person name="Richardson P.M."/>
            <person name="Rynearson T.A."/>
            <person name="Saito M.A."/>
            <person name="Schwartz D.C."/>
            <person name="Thamatrakoln K."/>
            <person name="Valentin K."/>
            <person name="Vardi A."/>
            <person name="Wilkerson F.P."/>
            <person name="Rokhsar D.S."/>
        </authorList>
    </citation>
    <scope>NUCLEOTIDE SEQUENCE [LARGE SCALE GENOMIC DNA]</scope>
    <source>
        <strain evidence="1 2">CCMP1335</strain>
    </source>
</reference>
<dbReference type="GeneID" id="7444194"/>
<dbReference type="AlphaFoldDB" id="B8CE18"/>
<dbReference type="PaxDb" id="35128-Thaps25239"/>
<proteinExistence type="predicted"/>
<accession>B8CE18</accession>
<dbReference type="PANTHER" id="PTHR36978:SF4">
    <property type="entry name" value="P-LOOP CONTAINING NUCLEOSIDE TRIPHOSPHATE HYDROLASE PROTEIN"/>
    <property type="match status" value="1"/>
</dbReference>
<gene>
    <name evidence="1" type="ORF">THAPSDRAFT_25239</name>
</gene>
<keyword evidence="2" id="KW-1185">Reference proteome</keyword>
<dbReference type="HOGENOM" id="CLU_416531_0_0_1"/>
<evidence type="ECO:0008006" key="3">
    <source>
        <dbReference type="Google" id="ProtNLM"/>
    </source>
</evidence>
<dbReference type="eggNOG" id="ENOG502SC8F">
    <property type="taxonomic scope" value="Eukaryota"/>
</dbReference>
<dbReference type="PANTHER" id="PTHR36978">
    <property type="entry name" value="P-LOOP CONTAINING NUCLEOTIDE TRIPHOSPHATE HYDROLASE"/>
    <property type="match status" value="1"/>
</dbReference>
<dbReference type="InterPro" id="IPR027417">
    <property type="entry name" value="P-loop_NTPase"/>
</dbReference>
<dbReference type="Pfam" id="PF17784">
    <property type="entry name" value="Sulfotransfer_4"/>
    <property type="match status" value="1"/>
</dbReference>
<dbReference type="Gene3D" id="3.40.50.300">
    <property type="entry name" value="P-loop containing nucleotide triphosphate hydrolases"/>
    <property type="match status" value="1"/>
</dbReference>
<evidence type="ECO:0000313" key="2">
    <source>
        <dbReference type="Proteomes" id="UP000001449"/>
    </source>
</evidence>
<evidence type="ECO:0000313" key="1">
    <source>
        <dbReference type="EMBL" id="EED88304.1"/>
    </source>
</evidence>
<name>B8CE18_THAPS</name>
<organism evidence="1 2">
    <name type="scientific">Thalassiosira pseudonana</name>
    <name type="common">Marine diatom</name>
    <name type="synonym">Cyclotella nana</name>
    <dbReference type="NCBI Taxonomy" id="35128"/>
    <lineage>
        <taxon>Eukaryota</taxon>
        <taxon>Sar</taxon>
        <taxon>Stramenopiles</taxon>
        <taxon>Ochrophyta</taxon>
        <taxon>Bacillariophyta</taxon>
        <taxon>Coscinodiscophyceae</taxon>
        <taxon>Thalassiosirophycidae</taxon>
        <taxon>Thalassiosirales</taxon>
        <taxon>Thalassiosiraceae</taxon>
        <taxon>Thalassiosira</taxon>
    </lineage>
</organism>
<reference evidence="1 2" key="2">
    <citation type="journal article" date="2008" name="Nature">
        <title>The Phaeodactylum genome reveals the evolutionary history of diatom genomes.</title>
        <authorList>
            <person name="Bowler C."/>
            <person name="Allen A.E."/>
            <person name="Badger J.H."/>
            <person name="Grimwood J."/>
            <person name="Jabbari K."/>
            <person name="Kuo A."/>
            <person name="Maheswari U."/>
            <person name="Martens C."/>
            <person name="Maumus F."/>
            <person name="Otillar R.P."/>
            <person name="Rayko E."/>
            <person name="Salamov A."/>
            <person name="Vandepoele K."/>
            <person name="Beszteri B."/>
            <person name="Gruber A."/>
            <person name="Heijde M."/>
            <person name="Katinka M."/>
            <person name="Mock T."/>
            <person name="Valentin K."/>
            <person name="Verret F."/>
            <person name="Berges J.A."/>
            <person name="Brownlee C."/>
            <person name="Cadoret J.P."/>
            <person name="Chiovitti A."/>
            <person name="Choi C.J."/>
            <person name="Coesel S."/>
            <person name="De Martino A."/>
            <person name="Detter J.C."/>
            <person name="Durkin C."/>
            <person name="Falciatore A."/>
            <person name="Fournet J."/>
            <person name="Haruta M."/>
            <person name="Huysman M.J."/>
            <person name="Jenkins B.D."/>
            <person name="Jiroutova K."/>
            <person name="Jorgensen R.E."/>
            <person name="Joubert Y."/>
            <person name="Kaplan A."/>
            <person name="Kroger N."/>
            <person name="Kroth P.G."/>
            <person name="La Roche J."/>
            <person name="Lindquist E."/>
            <person name="Lommer M."/>
            <person name="Martin-Jezequel V."/>
            <person name="Lopez P.J."/>
            <person name="Lucas S."/>
            <person name="Mangogna M."/>
            <person name="McGinnis K."/>
            <person name="Medlin L.K."/>
            <person name="Montsant A."/>
            <person name="Oudot-Le Secq M.P."/>
            <person name="Napoli C."/>
            <person name="Obornik M."/>
            <person name="Parker M.S."/>
            <person name="Petit J.L."/>
            <person name="Porcel B.M."/>
            <person name="Poulsen N."/>
            <person name="Robison M."/>
            <person name="Rychlewski L."/>
            <person name="Rynearson T.A."/>
            <person name="Schmutz J."/>
            <person name="Shapiro H."/>
            <person name="Siaut M."/>
            <person name="Stanley M."/>
            <person name="Sussman M.R."/>
            <person name="Taylor A.R."/>
            <person name="Vardi A."/>
            <person name="von Dassow P."/>
            <person name="Vyverman W."/>
            <person name="Willis A."/>
            <person name="Wyrwicz L.S."/>
            <person name="Rokhsar D.S."/>
            <person name="Weissenbach J."/>
            <person name="Armbrust E.V."/>
            <person name="Green B.R."/>
            <person name="Van de Peer Y."/>
            <person name="Grigoriev I.V."/>
        </authorList>
    </citation>
    <scope>NUCLEOTIDE SEQUENCE [LARGE SCALE GENOMIC DNA]</scope>
    <source>
        <strain evidence="1 2">CCMP1335</strain>
    </source>
</reference>
<dbReference type="KEGG" id="tps:THAPSDRAFT_25239"/>
<dbReference type="InterPro" id="IPR040632">
    <property type="entry name" value="Sulfotransfer_4"/>
</dbReference>
<dbReference type="Proteomes" id="UP000001449">
    <property type="component" value="Chromosome 17"/>
</dbReference>